<evidence type="ECO:0000313" key="1">
    <source>
        <dbReference type="EMBL" id="KAK8559049.1"/>
    </source>
</evidence>
<evidence type="ECO:0000313" key="2">
    <source>
        <dbReference type="Proteomes" id="UP001472677"/>
    </source>
</evidence>
<dbReference type="Pfam" id="PF19239">
    <property type="entry name" value="GIY_YIG_domain"/>
    <property type="match status" value="1"/>
</dbReference>
<keyword evidence="2" id="KW-1185">Reference proteome</keyword>
<gene>
    <name evidence="1" type="ORF">V6N12_042337</name>
</gene>
<evidence type="ECO:0008006" key="3">
    <source>
        <dbReference type="Google" id="ProtNLM"/>
    </source>
</evidence>
<name>A0ABR2EEW3_9ROSI</name>
<sequence>MPMPMPMPTGAATSADVLTRFNREDHKRTKHDSHFSKWKILIGAGDWEDHSEGKEGVGRYRVENLPKSSSSGLYELAIYRTHSSTRDHLGKLDPDKVLVVYLGEADNVRTRLQQYGRTGSHLGRNGSGDKGCGCFEDIFARGYSIVYRWAPKRRMVHGVAAAILNGNGQLTFFQCNTKKTEKQLAYFFLMRELLLRASKLNITVNL</sequence>
<dbReference type="PANTHER" id="PTHR35133:SF5">
    <property type="entry name" value="PROTEIN EFFECTOR OF TRANSCRIPTION 2-LIKE"/>
    <property type="match status" value="1"/>
</dbReference>
<dbReference type="EMBL" id="JBBPBM010000015">
    <property type="protein sequence ID" value="KAK8559049.1"/>
    <property type="molecule type" value="Genomic_DNA"/>
</dbReference>
<dbReference type="InterPro" id="IPR038909">
    <property type="entry name" value="Effector_transcript"/>
</dbReference>
<accession>A0ABR2EEW3</accession>
<protein>
    <recommendedName>
        <fullName evidence="3">Protein EFFECTOR OF TRANSCRIPTION 2-like</fullName>
    </recommendedName>
</protein>
<organism evidence="1 2">
    <name type="scientific">Hibiscus sabdariffa</name>
    <name type="common">roselle</name>
    <dbReference type="NCBI Taxonomy" id="183260"/>
    <lineage>
        <taxon>Eukaryota</taxon>
        <taxon>Viridiplantae</taxon>
        <taxon>Streptophyta</taxon>
        <taxon>Embryophyta</taxon>
        <taxon>Tracheophyta</taxon>
        <taxon>Spermatophyta</taxon>
        <taxon>Magnoliopsida</taxon>
        <taxon>eudicotyledons</taxon>
        <taxon>Gunneridae</taxon>
        <taxon>Pentapetalae</taxon>
        <taxon>rosids</taxon>
        <taxon>malvids</taxon>
        <taxon>Malvales</taxon>
        <taxon>Malvaceae</taxon>
        <taxon>Malvoideae</taxon>
        <taxon>Hibiscus</taxon>
    </lineage>
</organism>
<comment type="caution">
    <text evidence="1">The sequence shown here is derived from an EMBL/GenBank/DDBJ whole genome shotgun (WGS) entry which is preliminary data.</text>
</comment>
<reference evidence="1 2" key="1">
    <citation type="journal article" date="2024" name="G3 (Bethesda)">
        <title>Genome assembly of Hibiscus sabdariffa L. provides insights into metabolisms of medicinal natural products.</title>
        <authorList>
            <person name="Kim T."/>
        </authorList>
    </citation>
    <scope>NUCLEOTIDE SEQUENCE [LARGE SCALE GENOMIC DNA]</scope>
    <source>
        <strain evidence="1">TK-2024</strain>
        <tissue evidence="1">Old leaves</tissue>
    </source>
</reference>
<dbReference type="Proteomes" id="UP001472677">
    <property type="component" value="Unassembled WGS sequence"/>
</dbReference>
<proteinExistence type="predicted"/>
<dbReference type="PANTHER" id="PTHR35133">
    <property type="entry name" value="PROTEIN EFFECTOR OF TRANSCRIPTION 2-RELATED"/>
    <property type="match status" value="1"/>
</dbReference>